<feature type="region of interest" description="Disordered" evidence="1">
    <location>
        <begin position="15"/>
        <end position="167"/>
    </location>
</feature>
<evidence type="ECO:0000259" key="3">
    <source>
        <dbReference type="Pfam" id="PF20516"/>
    </source>
</evidence>
<protein>
    <recommendedName>
        <fullName evidence="3">PD-(D/E)XK nuclease-like domain-containing protein</fullName>
    </recommendedName>
</protein>
<dbReference type="InterPro" id="IPR046797">
    <property type="entry name" value="PDDEXK_12"/>
</dbReference>
<keyword evidence="5" id="KW-1185">Reference proteome</keyword>
<evidence type="ECO:0000256" key="1">
    <source>
        <dbReference type="SAM" id="MobiDB-lite"/>
    </source>
</evidence>
<proteinExistence type="predicted"/>
<feature type="compositionally biased region" description="Basic residues" evidence="1">
    <location>
        <begin position="95"/>
        <end position="105"/>
    </location>
</feature>
<reference evidence="4 5" key="1">
    <citation type="submission" date="2018-12" db="EMBL/GenBank/DDBJ databases">
        <title>Draft genome sequence of Xylaria grammica IHI A82.</title>
        <authorList>
            <person name="Buettner E."/>
            <person name="Kellner H."/>
        </authorList>
    </citation>
    <scope>NUCLEOTIDE SEQUENCE [LARGE SCALE GENOMIC DNA]</scope>
    <source>
        <strain evidence="4 5">IHI A82</strain>
    </source>
</reference>
<organism evidence="4 5">
    <name type="scientific">Xylaria grammica</name>
    <dbReference type="NCBI Taxonomy" id="363999"/>
    <lineage>
        <taxon>Eukaryota</taxon>
        <taxon>Fungi</taxon>
        <taxon>Dikarya</taxon>
        <taxon>Ascomycota</taxon>
        <taxon>Pezizomycotina</taxon>
        <taxon>Sordariomycetes</taxon>
        <taxon>Xylariomycetidae</taxon>
        <taxon>Xylariales</taxon>
        <taxon>Xylariaceae</taxon>
        <taxon>Xylaria</taxon>
    </lineage>
</organism>
<sequence>MHASVVLAWLTDVCASLPSPSSPSSPSPESTGSIGPPPSPPPSPSRARYPRRRQPPPPPTRQNQNRQPRKKTNHLPAAVETFDPIPHQGQAARMPPRRRSPRKKVVAAEGGRADEPLRLDGVSAALDTLDDPPNTHPSPPNDGQGRNRLHGLPDRSHDDDNGDDVVPSKIARPLAAAAASTNTTSRSQSIFSNKLSQSVFFEPPTTTDAPTSWRSAVTASTRARSHSPIKQASDLMKLDIPVYWRDISNEELQRRMEHRGSAGLLKSINSVLRKGYLPLELRDILDPKFGLDDGDDRLYAKTPSAPVSESQLRQAKFVAGTMSRLSSASPQQAGGGPDLDTSLLSLIHLQSLLSELEVLGTIVATTEEYSRVPRAEASWNERIHGRMLDLAASHTPSVGVENVTRANIAKDFLPPTSARHTPLPAGSKLIDYAMVLKPSPAFADEESRENKDNTGRKKLSIERIVHFVDMLDYPSFNQSSYSPLCSMPSGVFIETKVNTQKSTEAKSQLGMWLASWYGRVSEFPESRGHDDDGGLRPPVLPILLVEAGVWGLYFAFDAGSHYDVCGRVSIGSTHSLEDAYRLLAVLRVLAKWMETDFLAWVEACFQRTGV</sequence>
<evidence type="ECO:0000313" key="5">
    <source>
        <dbReference type="Proteomes" id="UP000286045"/>
    </source>
</evidence>
<keyword evidence="2" id="KW-0732">Signal</keyword>
<dbReference type="AlphaFoldDB" id="A0A439D469"/>
<dbReference type="EMBL" id="RYZI01000165">
    <property type="protein sequence ID" value="RWA09180.1"/>
    <property type="molecule type" value="Genomic_DNA"/>
</dbReference>
<comment type="caution">
    <text evidence="4">The sequence shown here is derived from an EMBL/GenBank/DDBJ whole genome shotgun (WGS) entry which is preliminary data.</text>
</comment>
<dbReference type="Proteomes" id="UP000286045">
    <property type="component" value="Unassembled WGS sequence"/>
</dbReference>
<feature type="domain" description="PD-(D/E)XK nuclease-like" evidence="3">
    <location>
        <begin position="351"/>
        <end position="597"/>
    </location>
</feature>
<evidence type="ECO:0000256" key="2">
    <source>
        <dbReference type="SAM" id="SignalP"/>
    </source>
</evidence>
<feature type="compositionally biased region" description="Pro residues" evidence="1">
    <location>
        <begin position="35"/>
        <end position="44"/>
    </location>
</feature>
<name>A0A439D469_9PEZI</name>
<feature type="signal peptide" evidence="2">
    <location>
        <begin position="1"/>
        <end position="16"/>
    </location>
</feature>
<accession>A0A439D469</accession>
<evidence type="ECO:0000313" key="4">
    <source>
        <dbReference type="EMBL" id="RWA09180.1"/>
    </source>
</evidence>
<feature type="chain" id="PRO_5019467965" description="PD-(D/E)XK nuclease-like domain-containing protein" evidence="2">
    <location>
        <begin position="17"/>
        <end position="610"/>
    </location>
</feature>
<dbReference type="Pfam" id="PF20516">
    <property type="entry name" value="PDDEXK_12"/>
    <property type="match status" value="1"/>
</dbReference>
<dbReference type="STRING" id="363999.A0A439D469"/>
<gene>
    <name evidence="4" type="ORF">EKO27_g5926</name>
</gene>